<gene>
    <name evidence="1" type="ORF">M413DRAFT_116987</name>
</gene>
<evidence type="ECO:0000313" key="1">
    <source>
        <dbReference type="EMBL" id="KIM49850.1"/>
    </source>
</evidence>
<dbReference type="EMBL" id="KN831768">
    <property type="protein sequence ID" value="KIM49850.1"/>
    <property type="molecule type" value="Genomic_DNA"/>
</dbReference>
<dbReference type="Proteomes" id="UP000053424">
    <property type="component" value="Unassembled WGS sequence"/>
</dbReference>
<keyword evidence="2" id="KW-1185">Reference proteome</keyword>
<proteinExistence type="predicted"/>
<sequence>MHIRRWTGVVRPKKRTLSNRRRGQRELVRAAAVFNRRWDSGRGGLTTLKKAGCEKEGWREANVGHWDVVVEDAGVAFD</sequence>
<dbReference type="AlphaFoldDB" id="A0A0C3CMC9"/>
<organism evidence="1 2">
    <name type="scientific">Hebeloma cylindrosporum</name>
    <dbReference type="NCBI Taxonomy" id="76867"/>
    <lineage>
        <taxon>Eukaryota</taxon>
        <taxon>Fungi</taxon>
        <taxon>Dikarya</taxon>
        <taxon>Basidiomycota</taxon>
        <taxon>Agaricomycotina</taxon>
        <taxon>Agaricomycetes</taxon>
        <taxon>Agaricomycetidae</taxon>
        <taxon>Agaricales</taxon>
        <taxon>Agaricineae</taxon>
        <taxon>Hymenogastraceae</taxon>
        <taxon>Hebeloma</taxon>
    </lineage>
</organism>
<protein>
    <submittedName>
        <fullName evidence="1">Uncharacterized protein</fullName>
    </submittedName>
</protein>
<dbReference type="HOGENOM" id="CLU_2622291_0_0_1"/>
<reference evidence="1 2" key="1">
    <citation type="submission" date="2014-04" db="EMBL/GenBank/DDBJ databases">
        <authorList>
            <consortium name="DOE Joint Genome Institute"/>
            <person name="Kuo A."/>
            <person name="Gay G."/>
            <person name="Dore J."/>
            <person name="Kohler A."/>
            <person name="Nagy L.G."/>
            <person name="Floudas D."/>
            <person name="Copeland A."/>
            <person name="Barry K.W."/>
            <person name="Cichocki N."/>
            <person name="Veneault-Fourrey C."/>
            <person name="LaButti K."/>
            <person name="Lindquist E.A."/>
            <person name="Lipzen A."/>
            <person name="Lundell T."/>
            <person name="Morin E."/>
            <person name="Murat C."/>
            <person name="Sun H."/>
            <person name="Tunlid A."/>
            <person name="Henrissat B."/>
            <person name="Grigoriev I.V."/>
            <person name="Hibbett D.S."/>
            <person name="Martin F."/>
            <person name="Nordberg H.P."/>
            <person name="Cantor M.N."/>
            <person name="Hua S.X."/>
        </authorList>
    </citation>
    <scope>NUCLEOTIDE SEQUENCE [LARGE SCALE GENOMIC DNA]</scope>
    <source>
        <strain evidence="2">h7</strain>
    </source>
</reference>
<reference evidence="2" key="2">
    <citation type="submission" date="2015-01" db="EMBL/GenBank/DDBJ databases">
        <title>Evolutionary Origins and Diversification of the Mycorrhizal Mutualists.</title>
        <authorList>
            <consortium name="DOE Joint Genome Institute"/>
            <consortium name="Mycorrhizal Genomics Consortium"/>
            <person name="Kohler A."/>
            <person name="Kuo A."/>
            <person name="Nagy L.G."/>
            <person name="Floudas D."/>
            <person name="Copeland A."/>
            <person name="Barry K.W."/>
            <person name="Cichocki N."/>
            <person name="Veneault-Fourrey C."/>
            <person name="LaButti K."/>
            <person name="Lindquist E.A."/>
            <person name="Lipzen A."/>
            <person name="Lundell T."/>
            <person name="Morin E."/>
            <person name="Murat C."/>
            <person name="Riley R."/>
            <person name="Ohm R."/>
            <person name="Sun H."/>
            <person name="Tunlid A."/>
            <person name="Henrissat B."/>
            <person name="Grigoriev I.V."/>
            <person name="Hibbett D.S."/>
            <person name="Martin F."/>
        </authorList>
    </citation>
    <scope>NUCLEOTIDE SEQUENCE [LARGE SCALE GENOMIC DNA]</scope>
    <source>
        <strain evidence="2">h7</strain>
    </source>
</reference>
<evidence type="ECO:0000313" key="2">
    <source>
        <dbReference type="Proteomes" id="UP000053424"/>
    </source>
</evidence>
<name>A0A0C3CMC9_HEBCY</name>
<accession>A0A0C3CMC9</accession>